<dbReference type="InterPro" id="IPR052158">
    <property type="entry name" value="INH-QAR"/>
</dbReference>
<dbReference type="Proteomes" id="UP001290455">
    <property type="component" value="Unassembled WGS sequence"/>
</dbReference>
<dbReference type="Pfam" id="PF01965">
    <property type="entry name" value="DJ-1_PfpI"/>
    <property type="match status" value="1"/>
</dbReference>
<dbReference type="Gene3D" id="3.40.50.880">
    <property type="match status" value="1"/>
</dbReference>
<gene>
    <name evidence="2" type="ORF">SM124_01545</name>
</gene>
<comment type="caution">
    <text evidence="2">The sequence shown here is derived from an EMBL/GenBank/DDBJ whole genome shotgun (WGS) entry which is preliminary data.</text>
</comment>
<evidence type="ECO:0000313" key="2">
    <source>
        <dbReference type="EMBL" id="MDZ5470421.1"/>
    </source>
</evidence>
<dbReference type="EMBL" id="JAXOFX010000001">
    <property type="protein sequence ID" value="MDZ5470421.1"/>
    <property type="molecule type" value="Genomic_DNA"/>
</dbReference>
<name>A0ABU5ITH2_9BACI</name>
<dbReference type="PANTHER" id="PTHR43130">
    <property type="entry name" value="ARAC-FAMILY TRANSCRIPTIONAL REGULATOR"/>
    <property type="match status" value="1"/>
</dbReference>
<accession>A0ABU5ITH2</accession>
<dbReference type="InterPro" id="IPR029062">
    <property type="entry name" value="Class_I_gatase-like"/>
</dbReference>
<dbReference type="SUPFAM" id="SSF52317">
    <property type="entry name" value="Class I glutamine amidotransferase-like"/>
    <property type="match status" value="1"/>
</dbReference>
<proteinExistence type="predicted"/>
<reference evidence="2 3" key="1">
    <citation type="submission" date="2023-11" db="EMBL/GenBank/DDBJ databases">
        <title>Bacillus jintuensis, isolated from a mudflat on the Beibu Gulf coast.</title>
        <authorList>
            <person name="Li M."/>
        </authorList>
    </citation>
    <scope>NUCLEOTIDE SEQUENCE [LARGE SCALE GENOMIC DNA]</scope>
    <source>
        <strain evidence="2 3">31A1R</strain>
    </source>
</reference>
<evidence type="ECO:0000259" key="1">
    <source>
        <dbReference type="Pfam" id="PF01965"/>
    </source>
</evidence>
<feature type="domain" description="DJ-1/PfpI" evidence="1">
    <location>
        <begin position="1"/>
        <end position="164"/>
    </location>
</feature>
<organism evidence="2 3">
    <name type="scientific">Robertmurraya mangrovi</name>
    <dbReference type="NCBI Taxonomy" id="3098077"/>
    <lineage>
        <taxon>Bacteria</taxon>
        <taxon>Bacillati</taxon>
        <taxon>Bacillota</taxon>
        <taxon>Bacilli</taxon>
        <taxon>Bacillales</taxon>
        <taxon>Bacillaceae</taxon>
        <taxon>Robertmurraya</taxon>
    </lineage>
</organism>
<protein>
    <submittedName>
        <fullName evidence="2">DJ-1/PfpI family protein</fullName>
    </submittedName>
</protein>
<sequence length="185" mass="20125">MKIVIVTFDEFTDLDVFFPWDILNRVKLVGGKTDLEVKLIGTKSSHVSMAGLEIPMSGTIKEANEADAVLFASGKGVQDLYQNEHYLAQFSLDPSRQLIGSMCSGALILAGLGLLKNKKATTYPTVVHQLKELGVDVVKESFVLQGNVATAAGCLAAQELSSWIISSLYNDDMVQLVFDSVQKVR</sequence>
<dbReference type="InterPro" id="IPR002818">
    <property type="entry name" value="DJ-1/PfpI"/>
</dbReference>
<evidence type="ECO:0000313" key="3">
    <source>
        <dbReference type="Proteomes" id="UP001290455"/>
    </source>
</evidence>
<keyword evidence="3" id="KW-1185">Reference proteome</keyword>
<dbReference type="PANTHER" id="PTHR43130:SF2">
    <property type="entry name" value="DJ-1_PFPI DOMAIN-CONTAINING PROTEIN"/>
    <property type="match status" value="1"/>
</dbReference>
<dbReference type="RefSeq" id="WP_322444723.1">
    <property type="nucleotide sequence ID" value="NZ_JAXOFX010000001.1"/>
</dbReference>